<proteinExistence type="predicted"/>
<accession>A0AA85BFN8</accession>
<feature type="transmembrane region" description="Helical" evidence="1">
    <location>
        <begin position="1215"/>
        <end position="1233"/>
    </location>
</feature>
<evidence type="ECO:0000313" key="3">
    <source>
        <dbReference type="WBParaSite" id="SMTH1_53640.3"/>
    </source>
</evidence>
<name>A0AA85BFN8_9TREM</name>
<dbReference type="WBParaSite" id="SMTH1_53640.3">
    <property type="protein sequence ID" value="SMTH1_53640.3"/>
    <property type="gene ID" value="SMTH1_53640"/>
</dbReference>
<keyword evidence="1" id="KW-0472">Membrane</keyword>
<evidence type="ECO:0000256" key="1">
    <source>
        <dbReference type="SAM" id="Phobius"/>
    </source>
</evidence>
<reference evidence="3" key="1">
    <citation type="submission" date="2023-11" db="UniProtKB">
        <authorList>
            <consortium name="WormBaseParasite"/>
        </authorList>
    </citation>
    <scope>IDENTIFICATION</scope>
</reference>
<keyword evidence="1" id="KW-1133">Transmembrane helix</keyword>
<evidence type="ECO:0000313" key="2">
    <source>
        <dbReference type="Proteomes" id="UP000050791"/>
    </source>
</evidence>
<keyword evidence="1" id="KW-0812">Transmembrane</keyword>
<organism evidence="2 3">
    <name type="scientific">Schistosoma mattheei</name>
    <dbReference type="NCBI Taxonomy" id="31246"/>
    <lineage>
        <taxon>Eukaryota</taxon>
        <taxon>Metazoa</taxon>
        <taxon>Spiralia</taxon>
        <taxon>Lophotrochozoa</taxon>
        <taxon>Platyhelminthes</taxon>
        <taxon>Trematoda</taxon>
        <taxon>Digenea</taxon>
        <taxon>Strigeidida</taxon>
        <taxon>Schistosomatoidea</taxon>
        <taxon>Schistosomatidae</taxon>
        <taxon>Schistosoma</taxon>
    </lineage>
</organism>
<protein>
    <submittedName>
        <fullName evidence="3">Uncharacterized protein</fullName>
    </submittedName>
</protein>
<sequence length="1302" mass="149935">MNLVETIKNTISINLFNGGIHNLYNLLSSKSIMFNVKLEYFNNFMKYFTNDNMINKNVMNSKNDCYSCVNSYLLERFSLLEQNIIRSIESLFVTTNEHPFKFKLDDIIKQCISVNSWYNEYIQLEPLFIYVSTYSFTVKRSHQTICNQINNAAILPNTILTSDWLILGIRLHQLKSVLHIVMNQWIHFVSVCNNINALLNNMELSNVMNQVYPQKSGFSYIHQSLWPFNYQEVIDELKRQQILFNSLFVNEEKNCSHDVINGLMETFQNSSSSSSIVPDEVNDGIIHNCYITNEIFLPSRSPVFCTICHRNPFIDNNINNVSSMNVLINEQEERLKALNKYKLDNKKNTLNFKQNQIYLTTLQRRIDMISEWIIHFIDETVLSSSFNDELKENAEMYVDQLMKIEELLQICHSEYENIIVYYVNNINVQIQLDLSILLINCLQVYINQLTQTIKHKCEEILIYIKTNVKCLIEQMKIMLLVDVDNIMCIQYPCHRINQRRCTSLNNIQEIQFKLLYMTCIHNHLVNLCKIVNWSSINAHSDTRVLLRQFCCSYTYLNRINQYLEYYNNTYQDETTVSIKLGSGSTLSALNSLQEGLRQKNSIEANIFKDIIPENDIKPMSPSLFQAEFDYSSITTVRSFNKEIQSNVADQIDLDKSCLKEKHSSVISRKSSDLLITEPSSSTSPSLSSSALLLMDSKNKQLVSKSYTAKSTDYSVDNDDITSKIVIDDNKRSPIKHNPVHKLCSNPSTIVTKTFQSNSDVYDLLSQVKLSLIKVERHLNELDAYHDDGDDDDDKSVHSVDQVGESLSLAHLATSCDQLIKFLGQLKAYDFRINSAVSLLKSTVPSSSTSLVVTIDQDELLNELNIVWRKLIVGTKKWISKLQYKNNRSNLLDIDLDLANSQLNNLIVSNLSSDELNNIHQTPKSIYLIAMVKPNYNNIILKNNNLSTIESRMQSVHNFHAKPLTKLFDLKQITGLQFYPYPVLHHDSNEQSNFSNNLTESSNNKIRQIQFHFNLTNSMQNMSEKSIMPINTTIISNFMNSPNCICIISTSYKSGKINIKSTFKISYKRNVHLNDELLINSPLNQMSTILNRNICEINCANKHHDNNGASDLDLDGDDDDDHNNSLSYSINSVFKNNYDHCKLFIQKKLLQNSLPFMRNIKPHLFPVYSSPSTSPSSPLPLPGSSVHYSHYQNRSVLYRTTSYLSKRLCSSIFTKLLSYFISLCIVLYLINFLVKSSFSLPDNLLVIHKEDCRQQTSSQIFFYSLLSWIKRIGVDGVDVPRRNVSLLSENPLTRTWPDNAPPF</sequence>
<dbReference type="Proteomes" id="UP000050791">
    <property type="component" value="Unassembled WGS sequence"/>
</dbReference>